<accession>A0A1F4TVS4</accession>
<dbReference type="Pfam" id="PF05359">
    <property type="entry name" value="DUF748"/>
    <property type="match status" value="1"/>
</dbReference>
<dbReference type="GO" id="GO:0090313">
    <property type="term" value="P:regulation of protein targeting to membrane"/>
    <property type="evidence" value="ECO:0007669"/>
    <property type="project" value="TreeGrafter"/>
</dbReference>
<organism evidence="4 5">
    <name type="scientific">candidate division WOR-1 bacterium RIFOXYB2_FULL_48_7</name>
    <dbReference type="NCBI Taxonomy" id="1802583"/>
    <lineage>
        <taxon>Bacteria</taxon>
        <taxon>Bacillati</taxon>
        <taxon>Saganbacteria</taxon>
    </lineage>
</organism>
<dbReference type="InterPro" id="IPR052894">
    <property type="entry name" value="AsmA-related"/>
</dbReference>
<dbReference type="InterPro" id="IPR008023">
    <property type="entry name" value="DUF748"/>
</dbReference>
<keyword evidence="3" id="KW-0812">Transmembrane</keyword>
<evidence type="ECO:0000256" key="1">
    <source>
        <dbReference type="SAM" id="Coils"/>
    </source>
</evidence>
<feature type="coiled-coil region" evidence="1">
    <location>
        <begin position="582"/>
        <end position="617"/>
    </location>
</feature>
<keyword evidence="3" id="KW-1133">Transmembrane helix</keyword>
<dbReference type="EMBL" id="MEUF01000006">
    <property type="protein sequence ID" value="OGC36757.1"/>
    <property type="molecule type" value="Genomic_DNA"/>
</dbReference>
<evidence type="ECO:0000256" key="2">
    <source>
        <dbReference type="SAM" id="MobiDB-lite"/>
    </source>
</evidence>
<evidence type="ECO:0000313" key="4">
    <source>
        <dbReference type="EMBL" id="OGC36757.1"/>
    </source>
</evidence>
<dbReference type="GO" id="GO:0005886">
    <property type="term" value="C:plasma membrane"/>
    <property type="evidence" value="ECO:0007669"/>
    <property type="project" value="TreeGrafter"/>
</dbReference>
<dbReference type="PANTHER" id="PTHR30441:SF8">
    <property type="entry name" value="DUF748 DOMAIN-CONTAINING PROTEIN"/>
    <property type="match status" value="1"/>
</dbReference>
<proteinExistence type="predicted"/>
<dbReference type="STRING" id="1802583.A2311_06790"/>
<name>A0A1F4TVS4_UNCSA</name>
<reference evidence="4 5" key="1">
    <citation type="journal article" date="2016" name="Nat. Commun.">
        <title>Thousands of microbial genomes shed light on interconnected biogeochemical processes in an aquifer system.</title>
        <authorList>
            <person name="Anantharaman K."/>
            <person name="Brown C.T."/>
            <person name="Hug L.A."/>
            <person name="Sharon I."/>
            <person name="Castelle C.J."/>
            <person name="Probst A.J."/>
            <person name="Thomas B.C."/>
            <person name="Singh A."/>
            <person name="Wilkins M.J."/>
            <person name="Karaoz U."/>
            <person name="Brodie E.L."/>
            <person name="Williams K.H."/>
            <person name="Hubbard S.S."/>
            <person name="Banfield J.F."/>
        </authorList>
    </citation>
    <scope>NUCLEOTIDE SEQUENCE [LARGE SCALE GENOMIC DNA]</scope>
</reference>
<sequence length="625" mass="68737">MKKLVKWGLISIAGFILFLVVLLLVVVPWLLSPEKIKAYTEGPLSQQIGRQVKLGRASFNLFSGFRLENLSVANQKGFSPVPMIAAQAIELHYDFWALFSGRVVINDVALVGPEILIEKNPAGLMNYSDFTKSSQPDPRPQPASHQSTKPPFSIFIKSFSLKSGKLTYNDQAAKTVNEVKNLNLKVTGFSLSPNQQIAFDSSAIVVYQKKDIPVSLRAKVKADLFKQLVEIPDCSLTIASESANLYLQASEFAKGPVINAKISSKKLALDPLLALIAAGGSPNKKTPAKPGELTRSINQATAALPAKLSFSLDIDLANISFQGFKLERCVTLLRLRAKKAEVLLKDIRLYEGRLTGVAVVDLNTPGLAYKIADLELANFNSTDFVNNLAVNFLTFLPDHKDLVNKVSGQLDAEISLSGRGVEPQPIMSNLSAQAKVVIRHGQLKRVKSLASVGEVLKSNTLKGDIPFGSLTFTGRIKNKVVNIESLNLTHQEFKINFKGGLDLNKLIWISGNRLTLKLSSTVTSNLPKEFTLMRDKNGWLEVVFELTGSLTKPFPKPIFDKAIEAAIGKIKLKIEAKKIEIQQKVQTELATKEAEAKKAVDQAVEQQKQQLQDETKKQLKNLINF</sequence>
<dbReference type="Proteomes" id="UP000178951">
    <property type="component" value="Unassembled WGS sequence"/>
</dbReference>
<feature type="region of interest" description="Disordered" evidence="2">
    <location>
        <begin position="128"/>
        <end position="150"/>
    </location>
</feature>
<evidence type="ECO:0000313" key="5">
    <source>
        <dbReference type="Proteomes" id="UP000178951"/>
    </source>
</evidence>
<protein>
    <recommendedName>
        <fullName evidence="6">AsmA-like C-terminal domain-containing protein</fullName>
    </recommendedName>
</protein>
<comment type="caution">
    <text evidence="4">The sequence shown here is derived from an EMBL/GenBank/DDBJ whole genome shotgun (WGS) entry which is preliminary data.</text>
</comment>
<feature type="transmembrane region" description="Helical" evidence="3">
    <location>
        <begin position="7"/>
        <end position="31"/>
    </location>
</feature>
<keyword evidence="1" id="KW-0175">Coiled coil</keyword>
<evidence type="ECO:0000256" key="3">
    <source>
        <dbReference type="SAM" id="Phobius"/>
    </source>
</evidence>
<dbReference type="PANTHER" id="PTHR30441">
    <property type="entry name" value="DUF748 DOMAIN-CONTAINING PROTEIN"/>
    <property type="match status" value="1"/>
</dbReference>
<keyword evidence="3" id="KW-0472">Membrane</keyword>
<dbReference type="AlphaFoldDB" id="A0A1F4TVS4"/>
<gene>
    <name evidence="4" type="ORF">A2311_06790</name>
</gene>
<evidence type="ECO:0008006" key="6">
    <source>
        <dbReference type="Google" id="ProtNLM"/>
    </source>
</evidence>